<dbReference type="Proteomes" id="UP001108123">
    <property type="component" value="Unassembled WGS sequence"/>
</dbReference>
<feature type="transmembrane region" description="Helical" evidence="1">
    <location>
        <begin position="5"/>
        <end position="22"/>
    </location>
</feature>
<gene>
    <name evidence="2" type="ORF">L0P62_10995</name>
</gene>
<dbReference type="AlphaFoldDB" id="A0A9Q4FMQ2"/>
<evidence type="ECO:0000313" key="2">
    <source>
        <dbReference type="EMBL" id="MCG4565975.1"/>
    </source>
</evidence>
<name>A0A9Q4FMQ2_9FIRM</name>
<sequence>MRKELFIGIFAQTVYIILRRFFSIPDLFLGFLQGLAICFIIIGILPQEPYSKLKRWKRSMIKSV</sequence>
<keyword evidence="3" id="KW-1185">Reference proteome</keyword>
<keyword evidence="1" id="KW-0472">Membrane</keyword>
<proteinExistence type="predicted"/>
<organism evidence="2 3">
    <name type="scientific">Anaerosalibacter bizertensis</name>
    <dbReference type="NCBI Taxonomy" id="932217"/>
    <lineage>
        <taxon>Bacteria</taxon>
        <taxon>Bacillati</taxon>
        <taxon>Bacillota</taxon>
        <taxon>Tissierellia</taxon>
        <taxon>Tissierellales</taxon>
        <taxon>Sporanaerobacteraceae</taxon>
        <taxon>Anaerosalibacter</taxon>
    </lineage>
</organism>
<comment type="caution">
    <text evidence="2">The sequence shown here is derived from an EMBL/GenBank/DDBJ whole genome shotgun (WGS) entry which is preliminary data.</text>
</comment>
<protein>
    <submittedName>
        <fullName evidence="2">Uncharacterized protein</fullName>
    </submittedName>
</protein>
<accession>A0A9Q4FMQ2</accession>
<dbReference type="RefSeq" id="WP_226808839.1">
    <property type="nucleotide sequence ID" value="NZ_JAJBNW010000113.1"/>
</dbReference>
<evidence type="ECO:0000256" key="1">
    <source>
        <dbReference type="SAM" id="Phobius"/>
    </source>
</evidence>
<dbReference type="EMBL" id="JAKNID010000074">
    <property type="protein sequence ID" value="MCG4565975.1"/>
    <property type="molecule type" value="Genomic_DNA"/>
</dbReference>
<feature type="transmembrane region" description="Helical" evidence="1">
    <location>
        <begin position="28"/>
        <end position="45"/>
    </location>
</feature>
<keyword evidence="1" id="KW-1133">Transmembrane helix</keyword>
<reference evidence="2" key="1">
    <citation type="submission" date="2022-01" db="EMBL/GenBank/DDBJ databases">
        <title>Collection of gut derived symbiotic bacterial strains cultured from healthy donors.</title>
        <authorList>
            <person name="Lin H."/>
            <person name="Kohout C."/>
            <person name="Waligurski E."/>
            <person name="Pamer E.G."/>
        </authorList>
    </citation>
    <scope>NUCLEOTIDE SEQUENCE</scope>
    <source>
        <strain evidence="2">MSK.14.39</strain>
    </source>
</reference>
<evidence type="ECO:0000313" key="3">
    <source>
        <dbReference type="Proteomes" id="UP001108123"/>
    </source>
</evidence>
<keyword evidence="1" id="KW-0812">Transmembrane</keyword>